<dbReference type="InterPro" id="IPR008972">
    <property type="entry name" value="Cupredoxin"/>
</dbReference>
<keyword evidence="2" id="KW-0732">Signal</keyword>
<dbReference type="EMBL" id="KN824298">
    <property type="protein sequence ID" value="KIM27624.1"/>
    <property type="molecule type" value="Genomic_DNA"/>
</dbReference>
<proteinExistence type="predicted"/>
<evidence type="ECO:0000313" key="3">
    <source>
        <dbReference type="EMBL" id="KIM27624.1"/>
    </source>
</evidence>
<feature type="signal peptide" evidence="2">
    <location>
        <begin position="1"/>
        <end position="20"/>
    </location>
</feature>
<gene>
    <name evidence="3" type="ORF">M408DRAFT_16653</name>
</gene>
<name>A0A0C3B669_SERVB</name>
<feature type="compositionally biased region" description="Low complexity" evidence="1">
    <location>
        <begin position="34"/>
        <end position="47"/>
    </location>
</feature>
<evidence type="ECO:0000313" key="4">
    <source>
        <dbReference type="Proteomes" id="UP000054097"/>
    </source>
</evidence>
<accession>A0A0C3B669</accession>
<dbReference type="STRING" id="933852.A0A0C3B669"/>
<dbReference type="Gene3D" id="2.60.40.420">
    <property type="entry name" value="Cupredoxins - blue copper proteins"/>
    <property type="match status" value="1"/>
</dbReference>
<evidence type="ECO:0000256" key="2">
    <source>
        <dbReference type="SAM" id="SignalP"/>
    </source>
</evidence>
<organism evidence="3 4">
    <name type="scientific">Serendipita vermifera MAFF 305830</name>
    <dbReference type="NCBI Taxonomy" id="933852"/>
    <lineage>
        <taxon>Eukaryota</taxon>
        <taxon>Fungi</taxon>
        <taxon>Dikarya</taxon>
        <taxon>Basidiomycota</taxon>
        <taxon>Agaricomycotina</taxon>
        <taxon>Agaricomycetes</taxon>
        <taxon>Sebacinales</taxon>
        <taxon>Serendipitaceae</taxon>
        <taxon>Serendipita</taxon>
    </lineage>
</organism>
<dbReference type="PANTHER" id="PTHR34883:SF15">
    <property type="entry name" value="EXTRACELLULAR SERINE-RICH PROTEIN"/>
    <property type="match status" value="1"/>
</dbReference>
<dbReference type="CDD" id="cd00920">
    <property type="entry name" value="Cupredoxin"/>
    <property type="match status" value="1"/>
</dbReference>
<keyword evidence="4" id="KW-1185">Reference proteome</keyword>
<protein>
    <recommendedName>
        <fullName evidence="5">Phytocyanin domain-containing protein</fullName>
    </recommendedName>
</protein>
<dbReference type="AlphaFoldDB" id="A0A0C3B669"/>
<reference evidence="3 4" key="1">
    <citation type="submission" date="2014-04" db="EMBL/GenBank/DDBJ databases">
        <authorList>
            <consortium name="DOE Joint Genome Institute"/>
            <person name="Kuo A."/>
            <person name="Zuccaro A."/>
            <person name="Kohler A."/>
            <person name="Nagy L.G."/>
            <person name="Floudas D."/>
            <person name="Copeland A."/>
            <person name="Barry K.W."/>
            <person name="Cichocki N."/>
            <person name="Veneault-Fourrey C."/>
            <person name="LaButti K."/>
            <person name="Lindquist E.A."/>
            <person name="Lipzen A."/>
            <person name="Lundell T."/>
            <person name="Morin E."/>
            <person name="Murat C."/>
            <person name="Sun H."/>
            <person name="Tunlid A."/>
            <person name="Henrissat B."/>
            <person name="Grigoriev I.V."/>
            <person name="Hibbett D.S."/>
            <person name="Martin F."/>
            <person name="Nordberg H.P."/>
            <person name="Cantor M.N."/>
            <person name="Hua S.X."/>
        </authorList>
    </citation>
    <scope>NUCLEOTIDE SEQUENCE [LARGE SCALE GENOMIC DNA]</scope>
    <source>
        <strain evidence="3 4">MAFF 305830</strain>
    </source>
</reference>
<evidence type="ECO:0000256" key="1">
    <source>
        <dbReference type="SAM" id="MobiDB-lite"/>
    </source>
</evidence>
<feature type="region of interest" description="Disordered" evidence="1">
    <location>
        <begin position="26"/>
        <end position="47"/>
    </location>
</feature>
<dbReference type="HOGENOM" id="CLU_038599_1_0_1"/>
<dbReference type="OrthoDB" id="2331100at2759"/>
<dbReference type="InterPro" id="IPR052953">
    <property type="entry name" value="Ser-rich/MCO-related"/>
</dbReference>
<dbReference type="PANTHER" id="PTHR34883">
    <property type="entry name" value="SERINE-RICH PROTEIN, PUTATIVE-RELATED-RELATED"/>
    <property type="match status" value="1"/>
</dbReference>
<dbReference type="Proteomes" id="UP000054097">
    <property type="component" value="Unassembled WGS sequence"/>
</dbReference>
<dbReference type="SUPFAM" id="SSF49503">
    <property type="entry name" value="Cupredoxins"/>
    <property type="match status" value="1"/>
</dbReference>
<evidence type="ECO:0008006" key="5">
    <source>
        <dbReference type="Google" id="ProtNLM"/>
    </source>
</evidence>
<reference evidence="4" key="2">
    <citation type="submission" date="2015-01" db="EMBL/GenBank/DDBJ databases">
        <title>Evolutionary Origins and Diversification of the Mycorrhizal Mutualists.</title>
        <authorList>
            <consortium name="DOE Joint Genome Institute"/>
            <consortium name="Mycorrhizal Genomics Consortium"/>
            <person name="Kohler A."/>
            <person name="Kuo A."/>
            <person name="Nagy L.G."/>
            <person name="Floudas D."/>
            <person name="Copeland A."/>
            <person name="Barry K.W."/>
            <person name="Cichocki N."/>
            <person name="Veneault-Fourrey C."/>
            <person name="LaButti K."/>
            <person name="Lindquist E.A."/>
            <person name="Lipzen A."/>
            <person name="Lundell T."/>
            <person name="Morin E."/>
            <person name="Murat C."/>
            <person name="Riley R."/>
            <person name="Ohm R."/>
            <person name="Sun H."/>
            <person name="Tunlid A."/>
            <person name="Henrissat B."/>
            <person name="Grigoriev I.V."/>
            <person name="Hibbett D.S."/>
            <person name="Martin F."/>
        </authorList>
    </citation>
    <scope>NUCLEOTIDE SEQUENCE [LARGE SCALE GENOMIC DNA]</scope>
    <source>
        <strain evidence="4">MAFF 305830</strain>
    </source>
</reference>
<feature type="chain" id="PRO_5002161379" description="Phytocyanin domain-containing protein" evidence="2">
    <location>
        <begin position="21"/>
        <end position="480"/>
    </location>
</feature>
<sequence length="480" mass="50156">MVQILHLLGAAALLAQTALGAAVPVKRTNHENNDNNNQQYGGYYGNNQQQEANQYNNQYEVTTRAERVHETTTVEAQMMHETTTVEMVHETTTAAAEMAHETTVEMVHETTTVEAQMGHETTTAEAQMGHETTTVEAQMGHETTTTEMAHETSSVQAQETSTAEYTMPTYGSGSSSWGNNGYNDCVSQCMARFGAPPSTMTVGQDALPSATGTGAVHTVMVAPSGAGLRYVPFALNATVGDTIRYVWTTPNNHTATLSSALTICNKSGIAEQRNFVSGVKNAAESMQIFDVTVETDQTQFFYCSVAQHCAKGMFGIINPTNGAGATANTVGTMMSSMLQENPGLSAAYNYAMQNISSSTAKNWGMGMSLDGIPESAYADVAANVLFTQATFAANPGMMETGLGATNPDGSPVMILPDLNVLLSNSNGAAPTTPGAGASSAPVASPTASLTPVNAVGNGASRTGAGIWVAAVVGIAGWLLI</sequence>